<keyword evidence="1" id="KW-0112">Calmodulin-binding</keyword>
<dbReference type="SMART" id="SM00015">
    <property type="entry name" value="IQ"/>
    <property type="match status" value="2"/>
</dbReference>
<feature type="region of interest" description="Disordered" evidence="4">
    <location>
        <begin position="1"/>
        <end position="73"/>
    </location>
</feature>
<feature type="region of interest" description="Disordered" evidence="4">
    <location>
        <begin position="576"/>
        <end position="601"/>
    </location>
</feature>
<evidence type="ECO:0000256" key="1">
    <source>
        <dbReference type="ARBA" id="ARBA00022860"/>
    </source>
</evidence>
<reference evidence="6 7" key="1">
    <citation type="journal article" date="2019" name="Sci. Rep.">
        <title>A high-quality genome of Eragrostis curvula grass provides insights into Poaceae evolution and supports new strategies to enhance forage quality.</title>
        <authorList>
            <person name="Carballo J."/>
            <person name="Santos B.A.C.M."/>
            <person name="Zappacosta D."/>
            <person name="Garbus I."/>
            <person name="Selva J.P."/>
            <person name="Gallo C.A."/>
            <person name="Diaz A."/>
            <person name="Albertini E."/>
            <person name="Caccamo M."/>
            <person name="Echenique V."/>
        </authorList>
    </citation>
    <scope>NUCLEOTIDE SEQUENCE [LARGE SCALE GENOMIC DNA]</scope>
    <source>
        <strain evidence="7">cv. Victoria</strain>
        <tissue evidence="6">Leaf</tissue>
    </source>
</reference>
<dbReference type="InterPro" id="IPR000048">
    <property type="entry name" value="IQ_motif_EF-hand-BS"/>
</dbReference>
<evidence type="ECO:0000256" key="4">
    <source>
        <dbReference type="SAM" id="MobiDB-lite"/>
    </source>
</evidence>
<protein>
    <recommendedName>
        <fullName evidence="5">DUF4005 domain-containing protein</fullName>
    </recommendedName>
</protein>
<feature type="compositionally biased region" description="Basic residues" evidence="4">
    <location>
        <begin position="588"/>
        <end position="598"/>
    </location>
</feature>
<evidence type="ECO:0000256" key="2">
    <source>
        <dbReference type="ARBA" id="ARBA00024341"/>
    </source>
</evidence>
<comment type="subunit">
    <text evidence="3">Binds to multiple calmodulin (CaM) in the presence of Ca(2+) and CaM-like proteins.</text>
</comment>
<organism evidence="6 7">
    <name type="scientific">Eragrostis curvula</name>
    <name type="common">weeping love grass</name>
    <dbReference type="NCBI Taxonomy" id="38414"/>
    <lineage>
        <taxon>Eukaryota</taxon>
        <taxon>Viridiplantae</taxon>
        <taxon>Streptophyta</taxon>
        <taxon>Embryophyta</taxon>
        <taxon>Tracheophyta</taxon>
        <taxon>Spermatophyta</taxon>
        <taxon>Magnoliopsida</taxon>
        <taxon>Liliopsida</taxon>
        <taxon>Poales</taxon>
        <taxon>Poaceae</taxon>
        <taxon>PACMAD clade</taxon>
        <taxon>Chloridoideae</taxon>
        <taxon>Eragrostideae</taxon>
        <taxon>Eragrostidinae</taxon>
        <taxon>Eragrostis</taxon>
    </lineage>
</organism>
<feature type="compositionally biased region" description="Low complexity" evidence="4">
    <location>
        <begin position="209"/>
        <end position="219"/>
    </location>
</feature>
<dbReference type="EMBL" id="RWGY01000089">
    <property type="protein sequence ID" value="TVU04145.1"/>
    <property type="molecule type" value="Genomic_DNA"/>
</dbReference>
<dbReference type="PANTHER" id="PTHR32295:SF45">
    <property type="entry name" value="PROTEIN IQ-DOMAIN 19"/>
    <property type="match status" value="1"/>
</dbReference>
<gene>
    <name evidence="6" type="ORF">EJB05_50281</name>
</gene>
<dbReference type="OrthoDB" id="685302at2759"/>
<dbReference type="Gramene" id="TVU04145">
    <property type="protein sequence ID" value="TVU04145"/>
    <property type="gene ID" value="EJB05_50281"/>
</dbReference>
<dbReference type="GO" id="GO:0005516">
    <property type="term" value="F:calmodulin binding"/>
    <property type="evidence" value="ECO:0007669"/>
    <property type="project" value="UniProtKB-KW"/>
</dbReference>
<evidence type="ECO:0000313" key="6">
    <source>
        <dbReference type="EMBL" id="TVU04145.1"/>
    </source>
</evidence>
<feature type="compositionally biased region" description="Basic and acidic residues" evidence="4">
    <location>
        <begin position="15"/>
        <end position="24"/>
    </location>
</feature>
<dbReference type="PROSITE" id="PS50096">
    <property type="entry name" value="IQ"/>
    <property type="match status" value="2"/>
</dbReference>
<name>A0A5J9SYR5_9POAL</name>
<proteinExistence type="inferred from homology"/>
<dbReference type="PANTHER" id="PTHR32295">
    <property type="entry name" value="IQ-DOMAIN 5-RELATED"/>
    <property type="match status" value="1"/>
</dbReference>
<evidence type="ECO:0000259" key="5">
    <source>
        <dbReference type="Pfam" id="PF13178"/>
    </source>
</evidence>
<feature type="non-terminal residue" evidence="6">
    <location>
        <position position="1"/>
    </location>
</feature>
<dbReference type="AlphaFoldDB" id="A0A5J9SYR5"/>
<feature type="region of interest" description="Disordered" evidence="4">
    <location>
        <begin position="203"/>
        <end position="243"/>
    </location>
</feature>
<dbReference type="CDD" id="cd23767">
    <property type="entry name" value="IQCD"/>
    <property type="match status" value="1"/>
</dbReference>
<comment type="similarity">
    <text evidence="2">Belongs to the IQD family.</text>
</comment>
<sequence>MGKAGRWLRHFLPGGRRDRSKDKPLAPAPELDQPLVLTAATTPASTPGAKEKRRWSFRRPAAASPGPGKEKDGGGRVAAYAFLAEPRVDPDQHAVAVAIATAAAAEAAMVAKHAAAAAVRLSASKRVAVVGIEDAAAIKIQAVFRSYLARKALCALRGLVKLQALVRGHLVRRQASHTLRCMQALVAAQNRARVARLRLLDDDKPAALRTPTRSTTPTRRSPHHPRSNRHHHHHQQQMESSAEENVKIVEVDTGGGEAQHAHALATPRTASRRSSCYATPLCRTPSKNEMYQKVSPTPSALTDASARSLSGRYDDFSFATARNSPYHYDYYASRQQHHHAGAGADHPLLAVPSYMANTQSSRAKARSQSAPRQRHSVSSSSSATAAAVAEVPWERQGSGRRRASLEGQAAAAAQRGGLQVPARRVQRCPSQASAPASACPWGARLDRWSASAHDSECGSTSTVLTAATTTYCWSMATDNAGMAKSRNKFQCPVATNPLCLSSVADFIASSSPLPTSLPLRLRILRRLDLKRAQHRTSLISTAHSSIYACPSSLELARVAYCPSSSSPRAAWPLGSPHVLPPAASSPRPRQHARARSRRRPQDLAPHELVAMVAMAQISPGPGCCLYELAPAAASTCLLPAPDTAMGCDLLHELPNRLLARRPRLLHGADLQWGWGRVQVRRGPWAARSGQVRAMGERRLAGEMAGYDGAGGAVGGGAGEEAALWMGEERISQTCGG</sequence>
<dbReference type="Pfam" id="PF00612">
    <property type="entry name" value="IQ"/>
    <property type="match status" value="2"/>
</dbReference>
<feature type="compositionally biased region" description="Low complexity" evidence="4">
    <location>
        <begin position="38"/>
        <end position="48"/>
    </location>
</feature>
<dbReference type="Pfam" id="PF13178">
    <property type="entry name" value="DUF4005"/>
    <property type="match status" value="1"/>
</dbReference>
<feature type="region of interest" description="Disordered" evidence="4">
    <location>
        <begin position="357"/>
        <end position="402"/>
    </location>
</feature>
<keyword evidence="7" id="KW-1185">Reference proteome</keyword>
<comment type="caution">
    <text evidence="6">The sequence shown here is derived from an EMBL/GenBank/DDBJ whole genome shotgun (WGS) entry which is preliminary data.</text>
</comment>
<evidence type="ECO:0000313" key="7">
    <source>
        <dbReference type="Proteomes" id="UP000324897"/>
    </source>
</evidence>
<accession>A0A5J9SYR5</accession>
<feature type="compositionally biased region" description="Basic residues" evidence="4">
    <location>
        <begin position="220"/>
        <end position="235"/>
    </location>
</feature>
<evidence type="ECO:0000256" key="3">
    <source>
        <dbReference type="ARBA" id="ARBA00024378"/>
    </source>
</evidence>
<feature type="compositionally biased region" description="Low complexity" evidence="4">
    <location>
        <begin position="359"/>
        <end position="389"/>
    </location>
</feature>
<feature type="domain" description="DUF4005" evidence="5">
    <location>
        <begin position="317"/>
        <end position="408"/>
    </location>
</feature>
<dbReference type="InterPro" id="IPR025064">
    <property type="entry name" value="DUF4005"/>
</dbReference>
<dbReference type="Proteomes" id="UP000324897">
    <property type="component" value="Unassembled WGS sequence"/>
</dbReference>
<dbReference type="Gene3D" id="1.20.5.190">
    <property type="match status" value="1"/>
</dbReference>